<comment type="similarity">
    <text evidence="2 7">Belongs to the NSE4 family.</text>
</comment>
<protein>
    <recommendedName>
        <fullName evidence="7">Non-structural maintenance of chromosomes element 4</fullName>
    </recommendedName>
</protein>
<organism evidence="10 11">
    <name type="scientific">Rhizophagus clarus</name>
    <dbReference type="NCBI Taxonomy" id="94130"/>
    <lineage>
        <taxon>Eukaryota</taxon>
        <taxon>Fungi</taxon>
        <taxon>Fungi incertae sedis</taxon>
        <taxon>Mucoromycota</taxon>
        <taxon>Glomeromycotina</taxon>
        <taxon>Glomeromycetes</taxon>
        <taxon>Glomerales</taxon>
        <taxon>Glomeraceae</taxon>
        <taxon>Rhizophagus</taxon>
    </lineage>
</organism>
<evidence type="ECO:0000256" key="1">
    <source>
        <dbReference type="ARBA" id="ARBA00004123"/>
    </source>
</evidence>
<evidence type="ECO:0000256" key="6">
    <source>
        <dbReference type="ARBA" id="ARBA00023242"/>
    </source>
</evidence>
<comment type="function">
    <text evidence="7">Component of the SMC5-SMC6 complex, that promotes sister chromatid alignment after DNA damage and facilitates double-stranded DNA breaks (DSBs) repair via homologous recombination between sister chromatids.</text>
</comment>
<evidence type="ECO:0000256" key="2">
    <source>
        <dbReference type="ARBA" id="ARBA00008997"/>
    </source>
</evidence>
<comment type="subcellular location">
    <subcellularLocation>
        <location evidence="1 7">Nucleus</location>
    </subcellularLocation>
</comment>
<evidence type="ECO:0000256" key="7">
    <source>
        <dbReference type="RuleBase" id="RU365071"/>
    </source>
</evidence>
<dbReference type="InterPro" id="IPR029225">
    <property type="entry name" value="Nse4_Nse3-bd"/>
</dbReference>
<dbReference type="EMBL" id="BLAL01000028">
    <property type="protein sequence ID" value="GES77060.1"/>
    <property type="molecule type" value="Genomic_DNA"/>
</dbReference>
<dbReference type="AlphaFoldDB" id="A0A8H3QDU8"/>
<dbReference type="PANTHER" id="PTHR16140:SF0">
    <property type="entry name" value="NON-STRUCTURAL MAINTENANCE OF CHROMOSOMES ELEMENT 4"/>
    <property type="match status" value="1"/>
</dbReference>
<dbReference type="GO" id="GO:0006281">
    <property type="term" value="P:DNA repair"/>
    <property type="evidence" value="ECO:0007669"/>
    <property type="project" value="UniProtKB-UniRule"/>
</dbReference>
<evidence type="ECO:0000256" key="3">
    <source>
        <dbReference type="ARBA" id="ARBA00022763"/>
    </source>
</evidence>
<evidence type="ECO:0000313" key="10">
    <source>
        <dbReference type="EMBL" id="GES77060.1"/>
    </source>
</evidence>
<name>A0A8H3QDU8_9GLOM</name>
<dbReference type="InterPro" id="IPR027786">
    <property type="entry name" value="Nse4/EID"/>
</dbReference>
<dbReference type="GO" id="GO:0006310">
    <property type="term" value="P:DNA recombination"/>
    <property type="evidence" value="ECO:0007669"/>
    <property type="project" value="UniProtKB-UniRule"/>
</dbReference>
<dbReference type="GO" id="GO:0030915">
    <property type="term" value="C:Smc5-Smc6 complex"/>
    <property type="evidence" value="ECO:0007669"/>
    <property type="project" value="UniProtKB-UniRule"/>
</dbReference>
<dbReference type="OrthoDB" id="361242at2759"/>
<accession>A0A8H3QDU8</accession>
<dbReference type="Pfam" id="PF15412">
    <property type="entry name" value="Nse4-Nse3_bdg"/>
    <property type="match status" value="1"/>
</dbReference>
<keyword evidence="3 7" id="KW-0227">DNA damage</keyword>
<comment type="caution">
    <text evidence="10">The sequence shown here is derived from an EMBL/GenBank/DDBJ whole genome shotgun (WGS) entry which is preliminary data.</text>
</comment>
<evidence type="ECO:0000259" key="8">
    <source>
        <dbReference type="Pfam" id="PF08743"/>
    </source>
</evidence>
<comment type="subunit">
    <text evidence="7">Component of the SMC5-SMC6 complex.</text>
</comment>
<gene>
    <name evidence="10" type="ORF">RCL2_000444700</name>
</gene>
<evidence type="ECO:0000313" key="11">
    <source>
        <dbReference type="Proteomes" id="UP000615446"/>
    </source>
</evidence>
<evidence type="ECO:0000256" key="4">
    <source>
        <dbReference type="ARBA" id="ARBA00023172"/>
    </source>
</evidence>
<feature type="domain" description="Nse4/EID protein Nse3/MAGE-binding" evidence="9">
    <location>
        <begin position="155"/>
        <end position="204"/>
    </location>
</feature>
<keyword evidence="4 7" id="KW-0233">DNA recombination</keyword>
<keyword evidence="5 7" id="KW-0234">DNA repair</keyword>
<proteinExistence type="inferred from homology"/>
<keyword evidence="6 7" id="KW-0539">Nucleus</keyword>
<dbReference type="GO" id="GO:0005634">
    <property type="term" value="C:nucleus"/>
    <property type="evidence" value="ECO:0007669"/>
    <property type="project" value="UniProtKB-SubCell"/>
</dbReference>
<dbReference type="PANTHER" id="PTHR16140">
    <property type="entry name" value="NON-STRUCTURAL MAINTENANCE OF CHROMOSOMES ELEMENT 4"/>
    <property type="match status" value="1"/>
</dbReference>
<reference evidence="10" key="1">
    <citation type="submission" date="2019-10" db="EMBL/GenBank/DDBJ databases">
        <title>Conservation and host-specific expression of non-tandemly repeated heterogenous ribosome RNA gene in arbuscular mycorrhizal fungi.</title>
        <authorList>
            <person name="Maeda T."/>
            <person name="Kobayashi Y."/>
            <person name="Nakagawa T."/>
            <person name="Ezawa T."/>
            <person name="Yamaguchi K."/>
            <person name="Bino T."/>
            <person name="Nishimoto Y."/>
            <person name="Shigenobu S."/>
            <person name="Kawaguchi M."/>
        </authorList>
    </citation>
    <scope>NUCLEOTIDE SEQUENCE</scope>
    <source>
        <strain evidence="10">HR1</strain>
    </source>
</reference>
<dbReference type="Proteomes" id="UP000615446">
    <property type="component" value="Unassembled WGS sequence"/>
</dbReference>
<dbReference type="InterPro" id="IPR014854">
    <property type="entry name" value="Nse4_C"/>
</dbReference>
<dbReference type="Pfam" id="PF08743">
    <property type="entry name" value="Nse4_C"/>
    <property type="match status" value="1"/>
</dbReference>
<sequence length="399" mass="46511">MGTNKNHIHFSELVIPVDSLLVVRICTKPVSFATIRVILRLAKYIDEMTSPDLQTKFNDSDKENAMDNLYEEQETEDSIVYSAKLDEFLGCKTYNPDQSKDEKRWLRREYRNLINTTEENRLEYLRPESEGLIQNIAKANSLNKKVKNPHEATLDARLLVMTCNLGVQRARRMKLDNNSFDIDSYISKLITFMGGRQMDNDSDEHLELNWETVGKLASRFTSRVPTSDFMLGPLSIETKEREKKIRHSLNKDKNFLKEPEQLKEKDIERQENETTRNVKMVFDILGERQPINFFEFIINPESFGQTVENLFYLSFLIRDGKVSIDDDSGQPILTLCQPPTAEDYAEGLIKKQLVMEIDMNMWQELIEVYEINESIIPTRISQKQTNGKWLGIFVLNLRF</sequence>
<feature type="domain" description="Non-structural maintenance of chromosome element 4 C-terminal" evidence="8">
    <location>
        <begin position="290"/>
        <end position="376"/>
    </location>
</feature>
<evidence type="ECO:0000256" key="5">
    <source>
        <dbReference type="ARBA" id="ARBA00023204"/>
    </source>
</evidence>
<evidence type="ECO:0000259" key="9">
    <source>
        <dbReference type="Pfam" id="PF15412"/>
    </source>
</evidence>